<evidence type="ECO:0000313" key="2">
    <source>
        <dbReference type="Proteomes" id="UP001152798"/>
    </source>
</evidence>
<protein>
    <submittedName>
        <fullName evidence="1">Uncharacterized protein</fullName>
    </submittedName>
</protein>
<proteinExistence type="predicted"/>
<name>A0A9P0MRQ0_NEZVI</name>
<dbReference type="Proteomes" id="UP001152798">
    <property type="component" value="Chromosome 5"/>
</dbReference>
<organism evidence="1 2">
    <name type="scientific">Nezara viridula</name>
    <name type="common">Southern green stink bug</name>
    <name type="synonym">Cimex viridulus</name>
    <dbReference type="NCBI Taxonomy" id="85310"/>
    <lineage>
        <taxon>Eukaryota</taxon>
        <taxon>Metazoa</taxon>
        <taxon>Ecdysozoa</taxon>
        <taxon>Arthropoda</taxon>
        <taxon>Hexapoda</taxon>
        <taxon>Insecta</taxon>
        <taxon>Pterygota</taxon>
        <taxon>Neoptera</taxon>
        <taxon>Paraneoptera</taxon>
        <taxon>Hemiptera</taxon>
        <taxon>Heteroptera</taxon>
        <taxon>Panheteroptera</taxon>
        <taxon>Pentatomomorpha</taxon>
        <taxon>Pentatomoidea</taxon>
        <taxon>Pentatomidae</taxon>
        <taxon>Pentatominae</taxon>
        <taxon>Nezara</taxon>
    </lineage>
</organism>
<gene>
    <name evidence="1" type="ORF">NEZAVI_LOCUS11348</name>
</gene>
<accession>A0A9P0MRQ0</accession>
<dbReference type="AlphaFoldDB" id="A0A9P0MRQ0"/>
<sequence>MASQGQTSPSSQLFMSHLFSSQITKNMLPSLEIQSTKHKLIRFNSNLVSITLISWKGEYIHQSRVTPNPLAYKKANGGMKLPNLNVKEDEIPCPVCWRRQDRARSGRLEAGRDRPVALLLDFRP</sequence>
<reference evidence="1" key="1">
    <citation type="submission" date="2022-01" db="EMBL/GenBank/DDBJ databases">
        <authorList>
            <person name="King R."/>
        </authorList>
    </citation>
    <scope>NUCLEOTIDE SEQUENCE</scope>
</reference>
<dbReference type="EMBL" id="OV725081">
    <property type="protein sequence ID" value="CAH1402549.1"/>
    <property type="molecule type" value="Genomic_DNA"/>
</dbReference>
<evidence type="ECO:0000313" key="1">
    <source>
        <dbReference type="EMBL" id="CAH1402549.1"/>
    </source>
</evidence>
<keyword evidence="2" id="KW-1185">Reference proteome</keyword>